<dbReference type="PRINTS" id="PR01535">
    <property type="entry name" value="VOMERONASL2R"/>
</dbReference>
<gene>
    <name evidence="13" type="ORF">JD844_001681</name>
</gene>
<dbReference type="InterPro" id="IPR017978">
    <property type="entry name" value="GPCR_3_C"/>
</dbReference>
<dbReference type="PANTHER" id="PTHR24061">
    <property type="entry name" value="CALCIUM-SENSING RECEPTOR-RELATED"/>
    <property type="match status" value="1"/>
</dbReference>
<dbReference type="InterPro" id="IPR000068">
    <property type="entry name" value="GPCR_3_Ca_sens_rcpt-rel"/>
</dbReference>
<dbReference type="Pfam" id="PF07562">
    <property type="entry name" value="NCD3G"/>
    <property type="match status" value="1"/>
</dbReference>
<dbReference type="InterPro" id="IPR011500">
    <property type="entry name" value="GPCR_3_9-Cys_dom"/>
</dbReference>
<keyword evidence="7 11" id="KW-0472">Membrane</keyword>
<evidence type="ECO:0000256" key="5">
    <source>
        <dbReference type="ARBA" id="ARBA00022989"/>
    </source>
</evidence>
<keyword evidence="9" id="KW-0325">Glycoprotein</keyword>
<dbReference type="Pfam" id="PF00003">
    <property type="entry name" value="7tm_3"/>
    <property type="match status" value="1"/>
</dbReference>
<dbReference type="Proteomes" id="UP000826234">
    <property type="component" value="Unassembled WGS sequence"/>
</dbReference>
<evidence type="ECO:0000313" key="13">
    <source>
        <dbReference type="EMBL" id="KAH0626601.1"/>
    </source>
</evidence>
<comment type="caution">
    <text evidence="13">The sequence shown here is derived from an EMBL/GenBank/DDBJ whole genome shotgun (WGS) entry which is preliminary data.</text>
</comment>
<evidence type="ECO:0000256" key="8">
    <source>
        <dbReference type="ARBA" id="ARBA00023170"/>
    </source>
</evidence>
<keyword evidence="3 11" id="KW-0812">Transmembrane</keyword>
<evidence type="ECO:0000256" key="9">
    <source>
        <dbReference type="ARBA" id="ARBA00023180"/>
    </source>
</evidence>
<keyword evidence="2" id="KW-1003">Cell membrane</keyword>
<proteinExistence type="predicted"/>
<keyword evidence="8" id="KW-0675">Receptor</keyword>
<keyword evidence="14" id="KW-1185">Reference proteome</keyword>
<feature type="domain" description="G-protein coupled receptors family 3 profile" evidence="12">
    <location>
        <begin position="507"/>
        <end position="544"/>
    </location>
</feature>
<dbReference type="InterPro" id="IPR001828">
    <property type="entry name" value="ANF_lig-bd_rcpt"/>
</dbReference>
<dbReference type="PROSITE" id="PS50259">
    <property type="entry name" value="G_PROTEIN_RECEP_F3_4"/>
    <property type="match status" value="1"/>
</dbReference>
<evidence type="ECO:0000259" key="12">
    <source>
        <dbReference type="PROSITE" id="PS50259"/>
    </source>
</evidence>
<dbReference type="PRINTS" id="PR00248">
    <property type="entry name" value="GPCRMGR"/>
</dbReference>
<reference evidence="13 14" key="1">
    <citation type="journal article" date="2022" name="Gigascience">
        <title>A chromosome-level genome assembly and annotation of the desert horned lizard, Phrynosoma platyrhinos, provides insight into chromosomal rearrangements among reptiles.</title>
        <authorList>
            <person name="Koochekian N."/>
            <person name="Ascanio A."/>
            <person name="Farleigh K."/>
            <person name="Card D.C."/>
            <person name="Schield D.R."/>
            <person name="Castoe T.A."/>
            <person name="Jezkova T."/>
        </authorList>
    </citation>
    <scope>NUCLEOTIDE SEQUENCE [LARGE SCALE GENOMIC DNA]</scope>
    <source>
        <strain evidence="13">NK-2021</strain>
    </source>
</reference>
<dbReference type="PANTHER" id="PTHR24061:SF599">
    <property type="entry name" value="G-PROTEIN COUPLED RECEPTORS FAMILY 3 PROFILE DOMAIN-CONTAINING PROTEIN"/>
    <property type="match status" value="1"/>
</dbReference>
<evidence type="ECO:0000256" key="6">
    <source>
        <dbReference type="ARBA" id="ARBA00023040"/>
    </source>
</evidence>
<evidence type="ECO:0000313" key="14">
    <source>
        <dbReference type="Proteomes" id="UP000826234"/>
    </source>
</evidence>
<evidence type="ECO:0000256" key="10">
    <source>
        <dbReference type="ARBA" id="ARBA00023224"/>
    </source>
</evidence>
<evidence type="ECO:0000256" key="3">
    <source>
        <dbReference type="ARBA" id="ARBA00022692"/>
    </source>
</evidence>
<name>A0ABQ7TAZ1_PHRPL</name>
<accession>A0ABQ7TAZ1</accession>
<evidence type="ECO:0000256" key="4">
    <source>
        <dbReference type="ARBA" id="ARBA00022729"/>
    </source>
</evidence>
<dbReference type="Pfam" id="PF01094">
    <property type="entry name" value="ANF_receptor"/>
    <property type="match status" value="2"/>
</dbReference>
<dbReference type="InterPro" id="IPR004073">
    <property type="entry name" value="GPCR_3_vmron_rcpt_2"/>
</dbReference>
<keyword evidence="4" id="KW-0732">Signal</keyword>
<dbReference type="InterPro" id="IPR038550">
    <property type="entry name" value="GPCR_3_9-Cys_sf"/>
</dbReference>
<keyword evidence="10" id="KW-0807">Transducer</keyword>
<dbReference type="Gene3D" id="3.40.50.2300">
    <property type="match status" value="4"/>
</dbReference>
<dbReference type="EMBL" id="JAIPUX010000521">
    <property type="protein sequence ID" value="KAH0626601.1"/>
    <property type="molecule type" value="Genomic_DNA"/>
</dbReference>
<evidence type="ECO:0000256" key="11">
    <source>
        <dbReference type="SAM" id="Phobius"/>
    </source>
</evidence>
<keyword evidence="6" id="KW-0297">G-protein coupled receptor</keyword>
<keyword evidence="5 11" id="KW-1133">Transmembrane helix</keyword>
<dbReference type="InterPro" id="IPR028082">
    <property type="entry name" value="Peripla_BP_I"/>
</dbReference>
<dbReference type="SUPFAM" id="SSF53822">
    <property type="entry name" value="Periplasmic binding protein-like I"/>
    <property type="match status" value="2"/>
</dbReference>
<organism evidence="13 14">
    <name type="scientific">Phrynosoma platyrhinos</name>
    <name type="common">Desert horned lizard</name>
    <dbReference type="NCBI Taxonomy" id="52577"/>
    <lineage>
        <taxon>Eukaryota</taxon>
        <taxon>Metazoa</taxon>
        <taxon>Chordata</taxon>
        <taxon>Craniata</taxon>
        <taxon>Vertebrata</taxon>
        <taxon>Euteleostomi</taxon>
        <taxon>Lepidosauria</taxon>
        <taxon>Squamata</taxon>
        <taxon>Bifurcata</taxon>
        <taxon>Unidentata</taxon>
        <taxon>Episquamata</taxon>
        <taxon>Toxicofera</taxon>
        <taxon>Iguania</taxon>
        <taxon>Phrynosomatidae</taxon>
        <taxon>Phrynosomatinae</taxon>
        <taxon>Phrynosoma</taxon>
    </lineage>
</organism>
<evidence type="ECO:0000256" key="2">
    <source>
        <dbReference type="ARBA" id="ARBA00022475"/>
    </source>
</evidence>
<dbReference type="Gene3D" id="2.10.50.30">
    <property type="entry name" value="GPCR, family 3, nine cysteines domain"/>
    <property type="match status" value="1"/>
</dbReference>
<evidence type="ECO:0000256" key="7">
    <source>
        <dbReference type="ARBA" id="ARBA00023136"/>
    </source>
</evidence>
<dbReference type="InterPro" id="IPR000337">
    <property type="entry name" value="GPCR_3"/>
</dbReference>
<feature type="transmembrane region" description="Helical" evidence="11">
    <location>
        <begin position="524"/>
        <end position="545"/>
    </location>
</feature>
<evidence type="ECO:0000256" key="1">
    <source>
        <dbReference type="ARBA" id="ARBA00004651"/>
    </source>
</evidence>
<sequence>MDSLVVTKNYQQVLALAFAVSEINENPQILPNVSLGFHISESYFSPRRVYHIAMEFFFTRYRFIPNYKCGLKNNLVAVFGGLGYETSRYLFDILNIYKLPQFSHGDFAPVLRGEPHVSYLYKMVPSDTHQYIGIIQLLLYFKWMWVGLMTTENDSGESFVKNIITMFYDYGICPAFTKKMSKLTFFDELLNVGARWNTIFVEIMESNANAIVVYGDTEAMLIFKLLLHGGETDSGKAFYKVWIMAAQLDLTAVSMHRDWDIETFHGALAFTAHSQDVPGFQHFLQNRRPHLAKDDDFIQEFWEQAFSCSFPNLDGNEEILKTCTGEEKLQSLPGPLFEMRMTGHSYSVYNAVYVLANALHVVYSSMYKSRIIMSTGKLKHENMKPWKLHLILRNLSFNNSAGETVFLNAKGELTMGFDITNVITFPNNSFVRVKVGRMNPWAPPGKEFSIDKDIIMWPRIYNQVIPLSLCNDHCHPGYQKKKKEGQAFCCYDCVQCLYGKISQETGTFIKHRDTPIVKANNRNLTYTLLVSLLFCFLSSLLFIGLKKTLMPLSCSRSAKTKNYQHALALAFAVKEINENPKLLPNISLGFHIYDNYLSARMTYQNTLKLLSAQNRIVSNYICDRHYNLISVIGGHTSETSLQMATILDTYKIPQIAYSVLAPVTNVKEKLPSFYRMVPCEKLQYTGIILLLLYFHWIWVGIIASDDDKGETFVQTLLPMLSQYEICTAVIERTQTLADALESSQPLQSIFAAAASLSKSTVKVYIVNADFKTISCLKWLIYAYETSDGIMQISTGKMWIMTAHWDFSSETFHRDFEISVFHGALSLASHSNDVLGFTKFMQQLCPIFPKGDGFIRIFWEQAFNCLFSDSKEAKENNICTGEEKLETLPATIFEMSMTAQSYSIYNAVYAITHALDKMLSSSIPTQKATANRSRWDPQTLHSWMLHFFLKNISFNNSAGDTVSFDENGELAGGFDIINWVTFPNKSFLRRNVGRIDQQALLGPKFTMNEEAITWHKSFNQVRYEYGF</sequence>
<protein>
    <recommendedName>
        <fullName evidence="12">G-protein coupled receptors family 3 profile domain-containing protein</fullName>
    </recommendedName>
</protein>
<comment type="subcellular location">
    <subcellularLocation>
        <location evidence="1">Cell membrane</location>
        <topology evidence="1">Multi-pass membrane protein</topology>
    </subcellularLocation>
</comment>